<gene>
    <name evidence="2" type="ORF">FOMPIDRAFT_1047479</name>
</gene>
<protein>
    <recommendedName>
        <fullName evidence="1">AB hydrolase-1 domain-containing protein</fullName>
    </recommendedName>
</protein>
<proteinExistence type="predicted"/>
<name>S8ECS9_FOMSC</name>
<evidence type="ECO:0000313" key="2">
    <source>
        <dbReference type="EMBL" id="EPT02742.1"/>
    </source>
</evidence>
<dbReference type="InterPro" id="IPR000073">
    <property type="entry name" value="AB_hydrolase_1"/>
</dbReference>
<dbReference type="Proteomes" id="UP000015241">
    <property type="component" value="Unassembled WGS sequence"/>
</dbReference>
<dbReference type="Pfam" id="PF12697">
    <property type="entry name" value="Abhydrolase_6"/>
    <property type="match status" value="1"/>
</dbReference>
<organism evidence="2 3">
    <name type="scientific">Fomitopsis schrenkii</name>
    <name type="common">Brown rot fungus</name>
    <dbReference type="NCBI Taxonomy" id="2126942"/>
    <lineage>
        <taxon>Eukaryota</taxon>
        <taxon>Fungi</taxon>
        <taxon>Dikarya</taxon>
        <taxon>Basidiomycota</taxon>
        <taxon>Agaricomycotina</taxon>
        <taxon>Agaricomycetes</taxon>
        <taxon>Polyporales</taxon>
        <taxon>Fomitopsis</taxon>
    </lineage>
</organism>
<sequence>MSLSHETLRPLTYSTVPFEYCDDRKLWSLATRFVPTSADDGQGKTTCSLLLCAGISLQKEAWLPVIKRLYKLASQANSRVYIHSVWVIERPNHGDAALLNEVQLREHYRVMFPSRQYATAIRAFLASDHLSERERANLIAVGHSGGGGAIIEAIEPAKLNLPVSRLILAEAPHIGQECWTPMKQIYQSVKASNARRRTNWASVDEAMSYFKQRLPCKAYHPEVWQIMKETYFREDPQDPRRVTTKTTVEQETACFLDDGTHLATLGYLRSMYQILPTHLILGTEEDIWLPEIYRHQRENVKRDHNDVASVSYIEGAGHYLPFQMPEELAVEIARLLNDYGGSHAGARL</sequence>
<evidence type="ECO:0000259" key="1">
    <source>
        <dbReference type="Pfam" id="PF12697"/>
    </source>
</evidence>
<feature type="domain" description="AB hydrolase-1" evidence="1">
    <location>
        <begin position="49"/>
        <end position="329"/>
    </location>
</feature>
<keyword evidence="3" id="KW-1185">Reference proteome</keyword>
<dbReference type="InterPro" id="IPR029058">
    <property type="entry name" value="AB_hydrolase_fold"/>
</dbReference>
<dbReference type="EMBL" id="KE504133">
    <property type="protein sequence ID" value="EPT02742.1"/>
    <property type="molecule type" value="Genomic_DNA"/>
</dbReference>
<dbReference type="SUPFAM" id="SSF53474">
    <property type="entry name" value="alpha/beta-Hydrolases"/>
    <property type="match status" value="1"/>
</dbReference>
<dbReference type="OrthoDB" id="94039at2759"/>
<dbReference type="Gene3D" id="3.40.50.1820">
    <property type="entry name" value="alpha/beta hydrolase"/>
    <property type="match status" value="1"/>
</dbReference>
<dbReference type="AlphaFoldDB" id="S8ECS9"/>
<dbReference type="eggNOG" id="ENOG502RCJF">
    <property type="taxonomic scope" value="Eukaryota"/>
</dbReference>
<accession>S8ECS9</accession>
<reference evidence="2 3" key="1">
    <citation type="journal article" date="2012" name="Science">
        <title>The Paleozoic origin of enzymatic lignin decomposition reconstructed from 31 fungal genomes.</title>
        <authorList>
            <person name="Floudas D."/>
            <person name="Binder M."/>
            <person name="Riley R."/>
            <person name="Barry K."/>
            <person name="Blanchette R.A."/>
            <person name="Henrissat B."/>
            <person name="Martinez A.T."/>
            <person name="Otillar R."/>
            <person name="Spatafora J.W."/>
            <person name="Yadav J.S."/>
            <person name="Aerts A."/>
            <person name="Benoit I."/>
            <person name="Boyd A."/>
            <person name="Carlson A."/>
            <person name="Copeland A."/>
            <person name="Coutinho P.M."/>
            <person name="de Vries R.P."/>
            <person name="Ferreira P."/>
            <person name="Findley K."/>
            <person name="Foster B."/>
            <person name="Gaskell J."/>
            <person name="Glotzer D."/>
            <person name="Gorecki P."/>
            <person name="Heitman J."/>
            <person name="Hesse C."/>
            <person name="Hori C."/>
            <person name="Igarashi K."/>
            <person name="Jurgens J.A."/>
            <person name="Kallen N."/>
            <person name="Kersten P."/>
            <person name="Kohler A."/>
            <person name="Kuees U."/>
            <person name="Kumar T.K.A."/>
            <person name="Kuo A."/>
            <person name="LaButti K."/>
            <person name="Larrondo L.F."/>
            <person name="Lindquist E."/>
            <person name="Ling A."/>
            <person name="Lombard V."/>
            <person name="Lucas S."/>
            <person name="Lundell T."/>
            <person name="Martin R."/>
            <person name="McLaughlin D.J."/>
            <person name="Morgenstern I."/>
            <person name="Morin E."/>
            <person name="Murat C."/>
            <person name="Nagy L.G."/>
            <person name="Nolan M."/>
            <person name="Ohm R.A."/>
            <person name="Patyshakuliyeva A."/>
            <person name="Rokas A."/>
            <person name="Ruiz-Duenas F.J."/>
            <person name="Sabat G."/>
            <person name="Salamov A."/>
            <person name="Samejima M."/>
            <person name="Schmutz J."/>
            <person name="Slot J.C."/>
            <person name="St John F."/>
            <person name="Stenlid J."/>
            <person name="Sun H."/>
            <person name="Sun S."/>
            <person name="Syed K."/>
            <person name="Tsang A."/>
            <person name="Wiebenga A."/>
            <person name="Young D."/>
            <person name="Pisabarro A."/>
            <person name="Eastwood D.C."/>
            <person name="Martin F."/>
            <person name="Cullen D."/>
            <person name="Grigoriev I.V."/>
            <person name="Hibbett D.S."/>
        </authorList>
    </citation>
    <scope>NUCLEOTIDE SEQUENCE</scope>
    <source>
        <strain evidence="3">FP-58527</strain>
    </source>
</reference>
<dbReference type="HOGENOM" id="CLU_032490_0_0_1"/>
<dbReference type="InParanoid" id="S8ECS9"/>
<evidence type="ECO:0000313" key="3">
    <source>
        <dbReference type="Proteomes" id="UP000015241"/>
    </source>
</evidence>